<dbReference type="InterPro" id="IPR023214">
    <property type="entry name" value="HAD_sf"/>
</dbReference>
<dbReference type="GO" id="GO:0005829">
    <property type="term" value="C:cytosol"/>
    <property type="evidence" value="ECO:0007669"/>
    <property type="project" value="TreeGrafter"/>
</dbReference>
<name>A0A381YMH2_9ZZZZ</name>
<dbReference type="GO" id="GO:0006281">
    <property type="term" value="P:DNA repair"/>
    <property type="evidence" value="ECO:0007669"/>
    <property type="project" value="TreeGrafter"/>
</dbReference>
<dbReference type="InterPro" id="IPR050155">
    <property type="entry name" value="HAD-like_hydrolase_sf"/>
</dbReference>
<evidence type="ECO:0008006" key="2">
    <source>
        <dbReference type="Google" id="ProtNLM"/>
    </source>
</evidence>
<dbReference type="Pfam" id="PF13419">
    <property type="entry name" value="HAD_2"/>
    <property type="match status" value="1"/>
</dbReference>
<accession>A0A381YMH2</accession>
<evidence type="ECO:0000313" key="1">
    <source>
        <dbReference type="EMBL" id="SVA77723.1"/>
    </source>
</evidence>
<dbReference type="EMBL" id="UINC01018492">
    <property type="protein sequence ID" value="SVA77723.1"/>
    <property type="molecule type" value="Genomic_DNA"/>
</dbReference>
<protein>
    <recommendedName>
        <fullName evidence="2">Phosphoglycolate phosphatase</fullName>
    </recommendedName>
</protein>
<reference evidence="1" key="1">
    <citation type="submission" date="2018-05" db="EMBL/GenBank/DDBJ databases">
        <authorList>
            <person name="Lanie J.A."/>
            <person name="Ng W.-L."/>
            <person name="Kazmierczak K.M."/>
            <person name="Andrzejewski T.M."/>
            <person name="Davidsen T.M."/>
            <person name="Wayne K.J."/>
            <person name="Tettelin H."/>
            <person name="Glass J.I."/>
            <person name="Rusch D."/>
            <person name="Podicherti R."/>
            <person name="Tsui H.-C.T."/>
            <person name="Winkler M.E."/>
        </authorList>
    </citation>
    <scope>NUCLEOTIDE SEQUENCE</scope>
</reference>
<organism evidence="1">
    <name type="scientific">marine metagenome</name>
    <dbReference type="NCBI Taxonomy" id="408172"/>
    <lineage>
        <taxon>unclassified sequences</taxon>
        <taxon>metagenomes</taxon>
        <taxon>ecological metagenomes</taxon>
    </lineage>
</organism>
<dbReference type="PANTHER" id="PTHR43434:SF1">
    <property type="entry name" value="PHOSPHOGLYCOLATE PHOSPHATASE"/>
    <property type="match status" value="1"/>
</dbReference>
<dbReference type="Gene3D" id="1.10.150.240">
    <property type="entry name" value="Putative phosphatase, domain 2"/>
    <property type="match status" value="1"/>
</dbReference>
<sequence length="222" mass="25429">MLFLFDIDGTLLNTGGLSRQILDQVIEKHTGDSPNLDYSDVAGFTDPAIIRTSLRKLGFKDQILSKYHWLIMDEYPKALEKQFSYSDLPHLYDDAANLLEKIIENKHCIGLITGNLKSCAETKLKQFGIWDAFPFGVFGDDTDLKSDMPWLTRERAWEVYGESFRYDQIVIVGDTVQDCLAAKEYGCKSIIVCRNFDYREKIRNANPDYLVDNLGEIDITTF</sequence>
<dbReference type="InterPro" id="IPR023198">
    <property type="entry name" value="PGP-like_dom2"/>
</dbReference>
<dbReference type="Gene3D" id="3.40.50.1000">
    <property type="entry name" value="HAD superfamily/HAD-like"/>
    <property type="match status" value="1"/>
</dbReference>
<dbReference type="GO" id="GO:0008967">
    <property type="term" value="F:phosphoglycolate phosphatase activity"/>
    <property type="evidence" value="ECO:0007669"/>
    <property type="project" value="TreeGrafter"/>
</dbReference>
<dbReference type="PANTHER" id="PTHR43434">
    <property type="entry name" value="PHOSPHOGLYCOLATE PHOSPHATASE"/>
    <property type="match status" value="1"/>
</dbReference>
<dbReference type="InterPro" id="IPR041492">
    <property type="entry name" value="HAD_2"/>
</dbReference>
<gene>
    <name evidence="1" type="ORF">METZ01_LOCUS130577</name>
</gene>
<proteinExistence type="predicted"/>
<dbReference type="SUPFAM" id="SSF56784">
    <property type="entry name" value="HAD-like"/>
    <property type="match status" value="1"/>
</dbReference>
<dbReference type="InterPro" id="IPR036412">
    <property type="entry name" value="HAD-like_sf"/>
</dbReference>
<dbReference type="AlphaFoldDB" id="A0A381YMH2"/>
<dbReference type="PROSITE" id="PS01228">
    <property type="entry name" value="COF_1"/>
    <property type="match status" value="1"/>
</dbReference>